<dbReference type="PRINTS" id="PR00344">
    <property type="entry name" value="BCTRLSENSOR"/>
</dbReference>
<dbReference type="Gene3D" id="3.30.565.10">
    <property type="entry name" value="Histidine kinase-like ATPase, C-terminal domain"/>
    <property type="match status" value="1"/>
</dbReference>
<evidence type="ECO:0000256" key="1">
    <source>
        <dbReference type="ARBA" id="ARBA00000085"/>
    </source>
</evidence>
<keyword evidence="7" id="KW-1185">Reference proteome</keyword>
<evidence type="ECO:0000313" key="6">
    <source>
        <dbReference type="EMBL" id="QYD67903.1"/>
    </source>
</evidence>
<dbReference type="EC" id="2.7.13.3" evidence="2"/>
<name>A0ABX8UG87_9BURK</name>
<accession>A0ABX8UG87</accession>
<dbReference type="EMBL" id="CP080095">
    <property type="protein sequence ID" value="QYD67903.1"/>
    <property type="molecule type" value="Genomic_DNA"/>
</dbReference>
<dbReference type="PANTHER" id="PTHR43047">
    <property type="entry name" value="TWO-COMPONENT HISTIDINE PROTEIN KINASE"/>
    <property type="match status" value="1"/>
</dbReference>
<dbReference type="Pfam" id="PF02518">
    <property type="entry name" value="HATPase_c"/>
    <property type="match status" value="1"/>
</dbReference>
<dbReference type="InterPro" id="IPR004358">
    <property type="entry name" value="Sig_transdc_His_kin-like_C"/>
</dbReference>
<dbReference type="PANTHER" id="PTHR43047:SF72">
    <property type="entry name" value="OSMOSENSING HISTIDINE PROTEIN KINASE SLN1"/>
    <property type="match status" value="1"/>
</dbReference>
<dbReference type="RefSeq" id="WP_219797247.1">
    <property type="nucleotide sequence ID" value="NZ_CP080095.1"/>
</dbReference>
<dbReference type="InterPro" id="IPR003594">
    <property type="entry name" value="HATPase_dom"/>
</dbReference>
<reference evidence="6 7" key="1">
    <citation type="submission" date="2021-07" db="EMBL/GenBank/DDBJ databases">
        <title>Paraburkholderia edwinii protects Aspergillus sp. from phenazines by acting as a toxin sponge.</title>
        <authorList>
            <person name="Dahlstrom K.M."/>
            <person name="Newman D.K."/>
        </authorList>
    </citation>
    <scope>NUCLEOTIDE SEQUENCE [LARGE SCALE GENOMIC DNA]</scope>
    <source>
        <strain evidence="6 7">Pe01</strain>
    </source>
</reference>
<dbReference type="InterPro" id="IPR005467">
    <property type="entry name" value="His_kinase_dom"/>
</dbReference>
<dbReference type="InterPro" id="IPR036890">
    <property type="entry name" value="HATPase_C_sf"/>
</dbReference>
<dbReference type="Proteomes" id="UP000826462">
    <property type="component" value="Chromosome 1"/>
</dbReference>
<dbReference type="SUPFAM" id="SSF55874">
    <property type="entry name" value="ATPase domain of HSP90 chaperone/DNA topoisomerase II/histidine kinase"/>
    <property type="match status" value="1"/>
</dbReference>
<evidence type="ECO:0000313" key="7">
    <source>
        <dbReference type="Proteomes" id="UP000826462"/>
    </source>
</evidence>
<evidence type="ECO:0000256" key="4">
    <source>
        <dbReference type="ARBA" id="ARBA00022777"/>
    </source>
</evidence>
<protein>
    <recommendedName>
        <fullName evidence="2">histidine kinase</fullName>
        <ecNumber evidence="2">2.7.13.3</ecNumber>
    </recommendedName>
</protein>
<evidence type="ECO:0000259" key="5">
    <source>
        <dbReference type="PROSITE" id="PS50109"/>
    </source>
</evidence>
<comment type="catalytic activity">
    <reaction evidence="1">
        <text>ATP + protein L-histidine = ADP + protein N-phospho-L-histidine.</text>
        <dbReference type="EC" id="2.7.13.3"/>
    </reaction>
</comment>
<keyword evidence="4" id="KW-0418">Kinase</keyword>
<gene>
    <name evidence="6" type="ORF">KZJ38_16515</name>
</gene>
<dbReference type="PROSITE" id="PS50109">
    <property type="entry name" value="HIS_KIN"/>
    <property type="match status" value="1"/>
</dbReference>
<organism evidence="6 7">
    <name type="scientific">Paraburkholderia edwinii</name>
    <dbReference type="NCBI Taxonomy" id="2861782"/>
    <lineage>
        <taxon>Bacteria</taxon>
        <taxon>Pseudomonadati</taxon>
        <taxon>Pseudomonadota</taxon>
        <taxon>Betaproteobacteria</taxon>
        <taxon>Burkholderiales</taxon>
        <taxon>Burkholderiaceae</taxon>
        <taxon>Paraburkholderia</taxon>
    </lineage>
</organism>
<sequence>MSRAVVIYYSLCRLRLRLTPEHLERLFEAFYTTKAAGMGMGLSICRSIVEAHGGRIWVSAIMPHGAAFQFTVPVQPGNALC</sequence>
<evidence type="ECO:0000256" key="3">
    <source>
        <dbReference type="ARBA" id="ARBA00022679"/>
    </source>
</evidence>
<keyword evidence="3" id="KW-0808">Transferase</keyword>
<feature type="domain" description="Histidine kinase" evidence="5">
    <location>
        <begin position="18"/>
        <end position="76"/>
    </location>
</feature>
<evidence type="ECO:0000256" key="2">
    <source>
        <dbReference type="ARBA" id="ARBA00012438"/>
    </source>
</evidence>
<proteinExistence type="predicted"/>